<proteinExistence type="predicted"/>
<dbReference type="EMBL" id="PFNM01000016">
    <property type="protein sequence ID" value="PIZ45188.1"/>
    <property type="molecule type" value="Genomic_DNA"/>
</dbReference>
<evidence type="ECO:0000313" key="3">
    <source>
        <dbReference type="Proteomes" id="UP000230553"/>
    </source>
</evidence>
<name>A0A2M7TGK5_9BACT</name>
<keyword evidence="1" id="KW-0812">Transmembrane</keyword>
<dbReference type="Proteomes" id="UP000230553">
    <property type="component" value="Unassembled WGS sequence"/>
</dbReference>
<keyword evidence="1" id="KW-1133">Transmembrane helix</keyword>
<keyword evidence="1" id="KW-0472">Membrane</keyword>
<gene>
    <name evidence="2" type="ORF">COY31_00870</name>
</gene>
<dbReference type="AlphaFoldDB" id="A0A2M7TGK5"/>
<organism evidence="2 3">
    <name type="scientific">Candidatus Wolfebacteria bacterium CG_4_10_14_0_2_um_filter_39_18</name>
    <dbReference type="NCBI Taxonomy" id="1975061"/>
    <lineage>
        <taxon>Bacteria</taxon>
        <taxon>Candidatus Wolfeibacteriota</taxon>
    </lineage>
</organism>
<dbReference type="InterPro" id="IPR014717">
    <property type="entry name" value="Transl_elong_EF1B/ribsomal_bS6"/>
</dbReference>
<accession>A0A2M7TGK5</accession>
<sequence>MRSSSKRFISILVSALVFIAAIFVYNNFILPAYSEIKDLRANLLSISEAADKQQSAIKQIQNLLQKQQDISGTEKVIGAILPLSQNVASNLNQISSLAAVNNLKLESLSVSKMANKPLSNQKLVKSVGVLRFIFQLSGSYENFKAFLRAAETNIALMNLVDLKIESAQSSKAGGGNFLFSANMEMYYQTE</sequence>
<comment type="caution">
    <text evidence="2">The sequence shown here is derived from an EMBL/GenBank/DDBJ whole genome shotgun (WGS) entry which is preliminary data.</text>
</comment>
<evidence type="ECO:0000313" key="2">
    <source>
        <dbReference type="EMBL" id="PIZ45188.1"/>
    </source>
</evidence>
<evidence type="ECO:0008006" key="4">
    <source>
        <dbReference type="Google" id="ProtNLM"/>
    </source>
</evidence>
<protein>
    <recommendedName>
        <fullName evidence="4">Type 4a pilus biogenesis protein PilO</fullName>
    </recommendedName>
</protein>
<reference evidence="3" key="1">
    <citation type="submission" date="2017-09" db="EMBL/GenBank/DDBJ databases">
        <title>Depth-based differentiation of microbial function through sediment-hosted aquifers and enrichment of novel symbionts in the deep terrestrial subsurface.</title>
        <authorList>
            <person name="Probst A.J."/>
            <person name="Ladd B."/>
            <person name="Jarett J.K."/>
            <person name="Geller-Mcgrath D.E."/>
            <person name="Sieber C.M.K."/>
            <person name="Emerson J.B."/>
            <person name="Anantharaman K."/>
            <person name="Thomas B.C."/>
            <person name="Malmstrom R."/>
            <person name="Stieglmeier M."/>
            <person name="Klingl A."/>
            <person name="Woyke T."/>
            <person name="Ryan C.M."/>
            <person name="Banfield J.F."/>
        </authorList>
    </citation>
    <scope>NUCLEOTIDE SEQUENCE [LARGE SCALE GENOMIC DNA]</scope>
</reference>
<dbReference type="Gene3D" id="3.30.70.60">
    <property type="match status" value="1"/>
</dbReference>
<feature type="transmembrane region" description="Helical" evidence="1">
    <location>
        <begin position="7"/>
        <end position="25"/>
    </location>
</feature>
<evidence type="ECO:0000256" key="1">
    <source>
        <dbReference type="SAM" id="Phobius"/>
    </source>
</evidence>